<dbReference type="EMBL" id="JANFNG010000021">
    <property type="protein sequence ID" value="MCQ4083414.1"/>
    <property type="molecule type" value="Genomic_DNA"/>
</dbReference>
<comment type="cofactor">
    <cofactor evidence="1">
        <name>[4Fe-4S] cluster</name>
        <dbReference type="ChEBI" id="CHEBI:49883"/>
    </cofactor>
</comment>
<evidence type="ECO:0000256" key="2">
    <source>
        <dbReference type="ARBA" id="ARBA00022485"/>
    </source>
</evidence>
<dbReference type="RefSeq" id="WP_255922366.1">
    <property type="nucleotide sequence ID" value="NZ_JANFNG010000021.1"/>
</dbReference>
<feature type="domain" description="4Fe-4S ferredoxin-type" evidence="6">
    <location>
        <begin position="6"/>
        <end position="35"/>
    </location>
</feature>
<evidence type="ECO:0000256" key="3">
    <source>
        <dbReference type="ARBA" id="ARBA00022723"/>
    </source>
</evidence>
<dbReference type="PANTHER" id="PTHR24960:SF79">
    <property type="entry name" value="PHOTOSYSTEM I IRON-SULFUR CENTER"/>
    <property type="match status" value="1"/>
</dbReference>
<dbReference type="PANTHER" id="PTHR24960">
    <property type="entry name" value="PHOTOSYSTEM I IRON-SULFUR CENTER-RELATED"/>
    <property type="match status" value="1"/>
</dbReference>
<comment type="caution">
    <text evidence="7">The sequence shown here is derived from an EMBL/GenBank/DDBJ whole genome shotgun (WGS) entry which is preliminary data.</text>
</comment>
<gene>
    <name evidence="7" type="ORF">NGB36_23110</name>
</gene>
<dbReference type="Pfam" id="PF14697">
    <property type="entry name" value="Fer4_21"/>
    <property type="match status" value="1"/>
</dbReference>
<dbReference type="SUPFAM" id="SSF54862">
    <property type="entry name" value="4Fe-4S ferredoxins"/>
    <property type="match status" value="1"/>
</dbReference>
<dbReference type="PROSITE" id="PS00198">
    <property type="entry name" value="4FE4S_FER_1"/>
    <property type="match status" value="1"/>
</dbReference>
<keyword evidence="5" id="KW-0411">Iron-sulfur</keyword>
<reference evidence="7" key="1">
    <citation type="submission" date="2022-06" db="EMBL/GenBank/DDBJ databases">
        <title>Draft genome sequence of Streptomyces sp. RB6PN25 isolated from peat swamp forest in Thailand.</title>
        <authorList>
            <person name="Duangmal K."/>
            <person name="Klaysubun C."/>
        </authorList>
    </citation>
    <scope>NUCLEOTIDE SEQUENCE</scope>
    <source>
        <strain evidence="7">RB6PN25</strain>
    </source>
</reference>
<accession>A0ABT1Q0F9</accession>
<dbReference type="Proteomes" id="UP001057702">
    <property type="component" value="Unassembled WGS sequence"/>
</dbReference>
<evidence type="ECO:0000259" key="6">
    <source>
        <dbReference type="PROSITE" id="PS51379"/>
    </source>
</evidence>
<evidence type="ECO:0000256" key="5">
    <source>
        <dbReference type="ARBA" id="ARBA00023014"/>
    </source>
</evidence>
<proteinExistence type="predicted"/>
<keyword evidence="4" id="KW-0408">Iron</keyword>
<evidence type="ECO:0000313" key="8">
    <source>
        <dbReference type="Proteomes" id="UP001057702"/>
    </source>
</evidence>
<dbReference type="InterPro" id="IPR050157">
    <property type="entry name" value="PSI_iron-sulfur_center"/>
</dbReference>
<keyword evidence="3" id="KW-0479">Metal-binding</keyword>
<keyword evidence="8" id="KW-1185">Reference proteome</keyword>
<sequence length="77" mass="7625">MTAGAGAAAVRVTSRCAGCGSCLLTCPTHAIRPDGGQLLVRADLCTGCVECIDVCPVDAIEETTASARAETTAGGAR</sequence>
<protein>
    <submittedName>
        <fullName evidence="7">4Fe-4S binding protein</fullName>
    </submittedName>
</protein>
<organism evidence="7 8">
    <name type="scientific">Streptomyces humicola</name>
    <dbReference type="NCBI Taxonomy" id="2953240"/>
    <lineage>
        <taxon>Bacteria</taxon>
        <taxon>Bacillati</taxon>
        <taxon>Actinomycetota</taxon>
        <taxon>Actinomycetes</taxon>
        <taxon>Kitasatosporales</taxon>
        <taxon>Streptomycetaceae</taxon>
        <taxon>Streptomyces</taxon>
    </lineage>
</organism>
<keyword evidence="2" id="KW-0004">4Fe-4S</keyword>
<evidence type="ECO:0000256" key="1">
    <source>
        <dbReference type="ARBA" id="ARBA00001966"/>
    </source>
</evidence>
<dbReference type="InterPro" id="IPR017896">
    <property type="entry name" value="4Fe4S_Fe-S-bd"/>
</dbReference>
<feature type="domain" description="4Fe-4S ferredoxin-type" evidence="6">
    <location>
        <begin position="36"/>
        <end position="65"/>
    </location>
</feature>
<name>A0ABT1Q0F9_9ACTN</name>
<evidence type="ECO:0000313" key="7">
    <source>
        <dbReference type="EMBL" id="MCQ4083414.1"/>
    </source>
</evidence>
<dbReference type="PROSITE" id="PS51379">
    <property type="entry name" value="4FE4S_FER_2"/>
    <property type="match status" value="2"/>
</dbReference>
<evidence type="ECO:0000256" key="4">
    <source>
        <dbReference type="ARBA" id="ARBA00023004"/>
    </source>
</evidence>
<dbReference type="Gene3D" id="3.30.70.20">
    <property type="match status" value="1"/>
</dbReference>
<dbReference type="InterPro" id="IPR017900">
    <property type="entry name" value="4Fe4S_Fe_S_CS"/>
</dbReference>